<evidence type="ECO:0000259" key="7">
    <source>
        <dbReference type="PROSITE" id="PS50853"/>
    </source>
</evidence>
<keyword evidence="9" id="KW-1185">Reference proteome</keyword>
<feature type="domain" description="Fibronectin type-III" evidence="7">
    <location>
        <begin position="422"/>
        <end position="518"/>
    </location>
</feature>
<keyword evidence="6" id="KW-0812">Transmembrane</keyword>
<dbReference type="SUPFAM" id="SSF81324">
    <property type="entry name" value="Voltage-gated potassium channels"/>
    <property type="match status" value="1"/>
</dbReference>
<feature type="domain" description="Fibronectin type-III" evidence="7">
    <location>
        <begin position="104"/>
        <end position="200"/>
    </location>
</feature>
<protein>
    <recommendedName>
        <fullName evidence="7">Fibronectin type-III domain-containing protein</fullName>
    </recommendedName>
</protein>
<keyword evidence="2" id="KW-0677">Repeat</keyword>
<feature type="domain" description="Fibronectin type-III" evidence="7">
    <location>
        <begin position="322"/>
        <end position="417"/>
    </location>
</feature>
<dbReference type="PANTHER" id="PTHR23036:SF151">
    <property type="entry name" value="FIBRONECTIN TYPE-III DOMAIN-CONTAINING PROTEIN"/>
    <property type="match status" value="1"/>
</dbReference>
<accession>A0A3M6UGU1</accession>
<evidence type="ECO:0000256" key="5">
    <source>
        <dbReference type="ARBA" id="ARBA00023180"/>
    </source>
</evidence>
<dbReference type="InterPro" id="IPR036116">
    <property type="entry name" value="FN3_sf"/>
</dbReference>
<dbReference type="PANTHER" id="PTHR23036">
    <property type="entry name" value="CYTOKINE RECEPTOR"/>
    <property type="match status" value="1"/>
</dbReference>
<dbReference type="InterPro" id="IPR050379">
    <property type="entry name" value="Type-I_Cytokine_Rcpt"/>
</dbReference>
<keyword evidence="6" id="KW-0472">Membrane</keyword>
<feature type="domain" description="Fibronectin type-III" evidence="7">
    <location>
        <begin position="520"/>
        <end position="626"/>
    </location>
</feature>
<keyword evidence="6" id="KW-1133">Transmembrane helix</keyword>
<feature type="non-terminal residue" evidence="8">
    <location>
        <position position="1413"/>
    </location>
</feature>
<feature type="transmembrane region" description="Helical" evidence="6">
    <location>
        <begin position="1056"/>
        <end position="1081"/>
    </location>
</feature>
<feature type="domain" description="Fibronectin type-III" evidence="7">
    <location>
        <begin position="1"/>
        <end position="99"/>
    </location>
</feature>
<feature type="domain" description="Fibronectin type-III" evidence="7">
    <location>
        <begin position="631"/>
        <end position="725"/>
    </location>
</feature>
<dbReference type="GO" id="GO:0043235">
    <property type="term" value="C:receptor complex"/>
    <property type="evidence" value="ECO:0007669"/>
    <property type="project" value="TreeGrafter"/>
</dbReference>
<dbReference type="InterPro" id="IPR003961">
    <property type="entry name" value="FN3_dom"/>
</dbReference>
<reference evidence="8 9" key="1">
    <citation type="journal article" date="2018" name="Sci. Rep.">
        <title>Comparative analysis of the Pocillopora damicornis genome highlights role of immune system in coral evolution.</title>
        <authorList>
            <person name="Cunning R."/>
            <person name="Bay R.A."/>
            <person name="Gillette P."/>
            <person name="Baker A.C."/>
            <person name="Traylor-Knowles N."/>
        </authorList>
    </citation>
    <scope>NUCLEOTIDE SEQUENCE [LARGE SCALE GENOMIC DNA]</scope>
    <source>
        <strain evidence="8">RSMAS</strain>
        <tissue evidence="8">Whole animal</tissue>
    </source>
</reference>
<dbReference type="Pfam" id="PF00041">
    <property type="entry name" value="fn3"/>
    <property type="match status" value="8"/>
</dbReference>
<dbReference type="Pfam" id="PF07885">
    <property type="entry name" value="Ion_trans_2"/>
    <property type="match status" value="1"/>
</dbReference>
<dbReference type="PROSITE" id="PS50853">
    <property type="entry name" value="FN3"/>
    <property type="match status" value="9"/>
</dbReference>
<keyword evidence="4" id="KW-0675">Receptor</keyword>
<keyword evidence="5" id="KW-0325">Glycoprotein</keyword>
<dbReference type="SMART" id="SM00060">
    <property type="entry name" value="FN3"/>
    <property type="match status" value="9"/>
</dbReference>
<feature type="domain" description="Fibronectin type-III" evidence="7">
    <location>
        <begin position="727"/>
        <end position="825"/>
    </location>
</feature>
<keyword evidence="3" id="KW-1015">Disulfide bond</keyword>
<dbReference type="CDD" id="cd00063">
    <property type="entry name" value="FN3"/>
    <property type="match status" value="8"/>
</dbReference>
<dbReference type="Proteomes" id="UP000275408">
    <property type="component" value="Unassembled WGS sequence"/>
</dbReference>
<dbReference type="InterPro" id="IPR013783">
    <property type="entry name" value="Ig-like_fold"/>
</dbReference>
<dbReference type="STRING" id="46731.A0A3M6UGU1"/>
<evidence type="ECO:0000256" key="3">
    <source>
        <dbReference type="ARBA" id="ARBA00023157"/>
    </source>
</evidence>
<comment type="caution">
    <text evidence="8">The sequence shown here is derived from an EMBL/GenBank/DDBJ whole genome shotgun (WGS) entry which is preliminary data.</text>
</comment>
<proteinExistence type="predicted"/>
<dbReference type="OrthoDB" id="5989320at2759"/>
<dbReference type="SUPFAM" id="SSF49265">
    <property type="entry name" value="Fibronectin type III"/>
    <property type="match status" value="5"/>
</dbReference>
<dbReference type="GO" id="GO:0019955">
    <property type="term" value="F:cytokine binding"/>
    <property type="evidence" value="ECO:0007669"/>
    <property type="project" value="TreeGrafter"/>
</dbReference>
<dbReference type="Gene3D" id="2.60.40.10">
    <property type="entry name" value="Immunoglobulins"/>
    <property type="match status" value="8"/>
</dbReference>
<dbReference type="EMBL" id="RCHS01001562">
    <property type="protein sequence ID" value="RMX52856.1"/>
    <property type="molecule type" value="Genomic_DNA"/>
</dbReference>
<evidence type="ECO:0000256" key="6">
    <source>
        <dbReference type="SAM" id="Phobius"/>
    </source>
</evidence>
<evidence type="ECO:0000256" key="4">
    <source>
        <dbReference type="ARBA" id="ARBA00023170"/>
    </source>
</evidence>
<feature type="domain" description="Fibronectin type-III" evidence="7">
    <location>
        <begin position="205"/>
        <end position="317"/>
    </location>
</feature>
<sequence>PSNVTVYNKTGDSLFVQWSEVIGEILGYRVRHQRNDTPVALDKNGTLSNNSSIFVCKNVTAVKIEELEVYTDYHVEVRAFNNATFGPNATIAVFRTDEGVPTSPPVNVRAKADEKNATLISVHWGQVPPADRRGEISFYSVAATEHEGEEIIIHELNVTGFNATISGLKPYTFYNVTVTAWTSKGESNASEKAEVRTAEAAPWDPPTHVNMSYDPFMLNDIFNFTWEPVEGRLNGILRGYKVRWKQVKSNKYYIRNINNSTTNSASNRRRRRSVSDIITEIRLTNLSLYTNYSFEVAAITVAVGKFSDKYYFMSQEGVPTAPPGNVRSYNTSSRSIFVSWTRPNKSEIHGVLKGYEISYTPADNANATRKVMLCHLNTSYELTRLRIFTLYNITVAAFTIKGIGNESQLLQVYTAEEAPQAPPENVTAVAVNGSSIRVSWGPVPKDKRNGIITRYRVQFGSRTLKNVTNGTRQVRETQNSVVIGDLEMFVTYSFRVQACTKIGRGNFSEPVNQTTTQTVPNIILKLYGTPSNSSINVTWKVIDKPFGLYTPDKYEINSCTVNDSCPSGSCLTNITSKNWHEFTNLRGGTTHKFKVGPIELSARDGTVLTYPEGNFSEQINVTTKEGAPTRSPFNVTAFPHSQSSIKITWDEVDPCHRNGKITGYNLEVYNSSEHRIRAIDFNDTTPREGIVKNLVFANYSVRVRAFTVAGYGPFSQLKNTTTHGPVPVKEPEVKVEILESSSVSITWNPIPERFRNGIIKGYRIEYHPEEENKTAVPKVNELNENFTFHILKSLRKFTTYTIKVAAYTKAGIGPLFIETFKTSDDFPSAAPINLTAISSVSPHEIKVSWKPVPEEYMNGDLVDYQVTYQRVKIGGVPIDFEPVGSVSTDKENSWTLKNLDPYSEYEITVAAETKKGLGPRTSASYGETCHCEQNFTTSWRRYEPYVNFTEDNEPGEIIPVVLRSMVQECCGKCQSYGEVKLDFKRNGRSNTSERHSYMDLLQNLDETTDFTFPVSGYKEQDSYKGGYGFAPIIESAGVAFIVYPDTTQNQNTMYQSVLLCLPVMSLPIVLAYIAGVLIWCLERRHNPQDFPPSFLLGTWEGIWWSFVSMTTLGYGDRAPLSHKGRSFAMLWTLTGLVIISLTMAMITTALTSITLQSKIKLYGSKVAAEFNSPEYNVATRRNAKIDPGKEYKGVDDITEALLNREVEGILVDTYSAGLRSDLFNRPGLQVNEILDYKTAYGVVLSPNVTQLGKCFERYLTSHRAEIFEMIKRKAKPIETSGAKETPEEEASGGLLDSGSPTFLKALKYACVSLGIALVLSLIYECIRRIRARRKVHQKKSHKAKLQEEMQTLVEEFNQRVLEVKMKLREKHIRQIIKYWKLQKKSMCSAGMEHEWLRISTASPHNGELTISEI</sequence>
<dbReference type="GO" id="GO:0004896">
    <property type="term" value="F:cytokine receptor activity"/>
    <property type="evidence" value="ECO:0007669"/>
    <property type="project" value="TreeGrafter"/>
</dbReference>
<evidence type="ECO:0000256" key="1">
    <source>
        <dbReference type="ARBA" id="ARBA00022729"/>
    </source>
</evidence>
<dbReference type="GO" id="GO:0009897">
    <property type="term" value="C:external side of plasma membrane"/>
    <property type="evidence" value="ECO:0007669"/>
    <property type="project" value="TreeGrafter"/>
</dbReference>
<evidence type="ECO:0000256" key="2">
    <source>
        <dbReference type="ARBA" id="ARBA00022737"/>
    </source>
</evidence>
<gene>
    <name evidence="8" type="ORF">pdam_00011336</name>
</gene>
<feature type="transmembrane region" description="Helical" evidence="6">
    <location>
        <begin position="1127"/>
        <end position="1155"/>
    </location>
</feature>
<keyword evidence="1" id="KW-0732">Signal</keyword>
<dbReference type="FunFam" id="2.60.40.10:FF:000028">
    <property type="entry name" value="Neuronal cell adhesion molecule"/>
    <property type="match status" value="5"/>
</dbReference>
<organism evidence="8 9">
    <name type="scientific">Pocillopora damicornis</name>
    <name type="common">Cauliflower coral</name>
    <name type="synonym">Millepora damicornis</name>
    <dbReference type="NCBI Taxonomy" id="46731"/>
    <lineage>
        <taxon>Eukaryota</taxon>
        <taxon>Metazoa</taxon>
        <taxon>Cnidaria</taxon>
        <taxon>Anthozoa</taxon>
        <taxon>Hexacorallia</taxon>
        <taxon>Scleractinia</taxon>
        <taxon>Astrocoeniina</taxon>
        <taxon>Pocilloporidae</taxon>
        <taxon>Pocillopora</taxon>
    </lineage>
</organism>
<evidence type="ECO:0000313" key="8">
    <source>
        <dbReference type="EMBL" id="RMX52856.1"/>
    </source>
</evidence>
<feature type="domain" description="Fibronectin type-III" evidence="7">
    <location>
        <begin position="830"/>
        <end position="931"/>
    </location>
</feature>
<feature type="non-terminal residue" evidence="8">
    <location>
        <position position="1"/>
    </location>
</feature>
<evidence type="ECO:0000313" key="9">
    <source>
        <dbReference type="Proteomes" id="UP000275408"/>
    </source>
</evidence>
<name>A0A3M6UGU1_POCDA</name>
<feature type="transmembrane region" description="Helical" evidence="6">
    <location>
        <begin position="1093"/>
        <end position="1115"/>
    </location>
</feature>
<dbReference type="InterPro" id="IPR013099">
    <property type="entry name" value="K_chnl_dom"/>
</dbReference>
<dbReference type="Gene3D" id="1.10.287.70">
    <property type="match status" value="1"/>
</dbReference>